<dbReference type="Proteomes" id="UP000190188">
    <property type="component" value="Unassembled WGS sequence"/>
</dbReference>
<dbReference type="AlphaFoldDB" id="A0A1T2X865"/>
<evidence type="ECO:0000259" key="6">
    <source>
        <dbReference type="PROSITE" id="PS50106"/>
    </source>
</evidence>
<reference evidence="7 8" key="1">
    <citation type="submission" date="2017-01" db="EMBL/GenBank/DDBJ databases">
        <title>Genome analysis of Paenibacillus selenitrireducens ES3-24.</title>
        <authorList>
            <person name="Xu D."/>
            <person name="Yao R."/>
            <person name="Zheng S."/>
        </authorList>
    </citation>
    <scope>NUCLEOTIDE SEQUENCE [LARGE SCALE GENOMIC DNA]</scope>
    <source>
        <strain evidence="7 8">ES3-24</strain>
    </source>
</reference>
<gene>
    <name evidence="7" type="ORF">BVG16_17890</name>
</gene>
<evidence type="ECO:0000256" key="3">
    <source>
        <dbReference type="ARBA" id="ARBA00022801"/>
    </source>
</evidence>
<keyword evidence="8" id="KW-1185">Reference proteome</keyword>
<accession>A0A1T2X865</accession>
<dbReference type="GO" id="GO:0006515">
    <property type="term" value="P:protein quality control for misfolded or incompletely synthesized proteins"/>
    <property type="evidence" value="ECO:0007669"/>
    <property type="project" value="TreeGrafter"/>
</dbReference>
<dbReference type="InterPro" id="IPR036034">
    <property type="entry name" value="PDZ_sf"/>
</dbReference>
<dbReference type="PANTHER" id="PTHR22939:SF129">
    <property type="entry name" value="SERINE PROTEASE HTRA2, MITOCHONDRIAL"/>
    <property type="match status" value="1"/>
</dbReference>
<keyword evidence="3" id="KW-0378">Hydrolase</keyword>
<dbReference type="PANTHER" id="PTHR22939">
    <property type="entry name" value="SERINE PROTEASE FAMILY S1C HTRA-RELATED"/>
    <property type="match status" value="1"/>
</dbReference>
<evidence type="ECO:0000313" key="8">
    <source>
        <dbReference type="Proteomes" id="UP000190188"/>
    </source>
</evidence>
<evidence type="ECO:0000256" key="2">
    <source>
        <dbReference type="ARBA" id="ARBA00022670"/>
    </source>
</evidence>
<keyword evidence="4" id="KW-0720">Serine protease</keyword>
<dbReference type="Pfam" id="PF13180">
    <property type="entry name" value="PDZ_2"/>
    <property type="match status" value="1"/>
</dbReference>
<dbReference type="EMBL" id="MSZX01000007">
    <property type="protein sequence ID" value="OPA76089.1"/>
    <property type="molecule type" value="Genomic_DNA"/>
</dbReference>
<dbReference type="SMART" id="SM00228">
    <property type="entry name" value="PDZ"/>
    <property type="match status" value="1"/>
</dbReference>
<name>A0A1T2X865_9BACL</name>
<dbReference type="GO" id="GO:0004252">
    <property type="term" value="F:serine-type endopeptidase activity"/>
    <property type="evidence" value="ECO:0007669"/>
    <property type="project" value="InterPro"/>
</dbReference>
<dbReference type="STRING" id="1324314.BVG16_17890"/>
<dbReference type="Gene3D" id="2.40.10.120">
    <property type="match status" value="1"/>
</dbReference>
<evidence type="ECO:0000313" key="7">
    <source>
        <dbReference type="EMBL" id="OPA76089.1"/>
    </source>
</evidence>
<feature type="domain" description="PDZ" evidence="6">
    <location>
        <begin position="278"/>
        <end position="367"/>
    </location>
</feature>
<dbReference type="Gene3D" id="2.30.42.10">
    <property type="match status" value="1"/>
</dbReference>
<dbReference type="InterPro" id="IPR001478">
    <property type="entry name" value="PDZ"/>
</dbReference>
<dbReference type="GO" id="GO:0042597">
    <property type="term" value="C:periplasmic space"/>
    <property type="evidence" value="ECO:0007669"/>
    <property type="project" value="TreeGrafter"/>
</dbReference>
<evidence type="ECO:0000256" key="5">
    <source>
        <dbReference type="SAM" id="SignalP"/>
    </source>
</evidence>
<keyword evidence="2" id="KW-0645">Protease</keyword>
<dbReference type="SUPFAM" id="SSF50156">
    <property type="entry name" value="PDZ domain-like"/>
    <property type="match status" value="1"/>
</dbReference>
<evidence type="ECO:0000256" key="1">
    <source>
        <dbReference type="ARBA" id="ARBA00010541"/>
    </source>
</evidence>
<proteinExistence type="inferred from homology"/>
<feature type="chain" id="PRO_5012504386" evidence="5">
    <location>
        <begin position="34"/>
        <end position="378"/>
    </location>
</feature>
<dbReference type="PROSITE" id="PS50106">
    <property type="entry name" value="PDZ"/>
    <property type="match status" value="1"/>
</dbReference>
<dbReference type="Pfam" id="PF13365">
    <property type="entry name" value="Trypsin_2"/>
    <property type="match status" value="1"/>
</dbReference>
<protein>
    <submittedName>
        <fullName evidence="7">Trypsin</fullName>
    </submittedName>
</protein>
<dbReference type="InterPro" id="IPR009003">
    <property type="entry name" value="Peptidase_S1_PA"/>
</dbReference>
<feature type="signal peptide" evidence="5">
    <location>
        <begin position="1"/>
        <end position="33"/>
    </location>
</feature>
<dbReference type="InterPro" id="IPR001940">
    <property type="entry name" value="Peptidase_S1C"/>
</dbReference>
<dbReference type="PRINTS" id="PR00834">
    <property type="entry name" value="PROTEASES2C"/>
</dbReference>
<keyword evidence="5" id="KW-0732">Signal</keyword>
<comment type="caution">
    <text evidence="7">The sequence shown here is derived from an EMBL/GenBank/DDBJ whole genome shotgun (WGS) entry which is preliminary data.</text>
</comment>
<evidence type="ECO:0000256" key="4">
    <source>
        <dbReference type="ARBA" id="ARBA00022825"/>
    </source>
</evidence>
<dbReference type="OrthoDB" id="9758917at2"/>
<sequence>MSKNRSGKRQRNRNIVCSAVMAFAMLGGTTVTAAQSQTASLDAKVIDGQVYVKASSMVSTLGGQGAYDAKSKTYQYTKESIPSIVKKLSPSVVAIIGKVNVNGSSSSDRYNLAHGTGVVYKADGWIITNAHVVSELANAVVVTSDGKSYNIVKQYVDEISDIALIQINAKKLTPATFAASTSTLEVGETVVALGTPISFAFRNSASMGIISGLNRSVDSMYKLIQTDAAINPGNSGGPLVNVKGEVVGINSLKYSAIGVENMGFSIPSDTVQYIVNQLTKYGKVKRPSLGFEIEESWSAIVGLPTNEPLTVTRVDSDAAVKAGIKVGDVLYSVNGRQVTTELDIHELFKSMMPGQTVKLMMQSGGDLVQRSIALTEMD</sequence>
<dbReference type="SUPFAM" id="SSF50494">
    <property type="entry name" value="Trypsin-like serine proteases"/>
    <property type="match status" value="1"/>
</dbReference>
<comment type="similarity">
    <text evidence="1">Belongs to the peptidase S1C family.</text>
</comment>
<organism evidence="7 8">
    <name type="scientific">Paenibacillus selenitireducens</name>
    <dbReference type="NCBI Taxonomy" id="1324314"/>
    <lineage>
        <taxon>Bacteria</taxon>
        <taxon>Bacillati</taxon>
        <taxon>Bacillota</taxon>
        <taxon>Bacilli</taxon>
        <taxon>Bacillales</taxon>
        <taxon>Paenibacillaceae</taxon>
        <taxon>Paenibacillus</taxon>
    </lineage>
</organism>